<dbReference type="SUPFAM" id="SSF56281">
    <property type="entry name" value="Metallo-hydrolase/oxidoreductase"/>
    <property type="match status" value="1"/>
</dbReference>
<evidence type="ECO:0000256" key="1">
    <source>
        <dbReference type="ARBA" id="ARBA00022759"/>
    </source>
</evidence>
<protein>
    <submittedName>
        <fullName evidence="4">MBL fold metallo-hydrolase</fullName>
    </submittedName>
</protein>
<dbReference type="Pfam" id="PF12706">
    <property type="entry name" value="Lactamase_B_2"/>
    <property type="match status" value="1"/>
</dbReference>
<dbReference type="Gene3D" id="3.60.15.10">
    <property type="entry name" value="Ribonuclease Z/Hydroxyacylglutathione hydrolase-like"/>
    <property type="match status" value="1"/>
</dbReference>
<dbReference type="CDD" id="cd07719">
    <property type="entry name" value="arylsulfatase_AtsA-like_MBL-fold"/>
    <property type="match status" value="1"/>
</dbReference>
<sequence>MHSTELVLLGTAGGPTPKRNRSAPAQAIVVGDRTYLIDAGNGVARQLVAADIPLRSLTAACVTHHHSDHNVDLGTVVHLAWCADLRQPVRLYGPPPLTEMMAAFARYADTDVTTRIADEGRPDFAELIVPEDVHGPGPVYEDDRVRISATRVHHPPMDALAYRIDTEDRSIVISGDTAPCQQLVDLATGADVLVHEVMHVPSIEPLLARTNGARLRRHLLDSHTSVSEVGAIAESAGVPTLVLSHFVPSHPEVPDDIWREEAQRDYTGKVIVGQDLMSL</sequence>
<organism evidence="4 5">
    <name type="scientific">Saccharopolyspora oryzae</name>
    <dbReference type="NCBI Taxonomy" id="2997343"/>
    <lineage>
        <taxon>Bacteria</taxon>
        <taxon>Bacillati</taxon>
        <taxon>Actinomycetota</taxon>
        <taxon>Actinomycetes</taxon>
        <taxon>Pseudonocardiales</taxon>
        <taxon>Pseudonocardiaceae</taxon>
        <taxon>Saccharopolyspora</taxon>
    </lineage>
</organism>
<dbReference type="PANTHER" id="PTHR46018">
    <property type="entry name" value="ZINC PHOSPHODIESTERASE ELAC PROTEIN 1"/>
    <property type="match status" value="1"/>
</dbReference>
<name>A0ABT4UU38_9PSEU</name>
<dbReference type="InterPro" id="IPR044094">
    <property type="entry name" value="AtsA-like_MBL-fold"/>
</dbReference>
<comment type="caution">
    <text evidence="4">The sequence shown here is derived from an EMBL/GenBank/DDBJ whole genome shotgun (WGS) entry which is preliminary data.</text>
</comment>
<dbReference type="Proteomes" id="UP001210380">
    <property type="component" value="Unassembled WGS sequence"/>
</dbReference>
<dbReference type="PANTHER" id="PTHR46018:SF2">
    <property type="entry name" value="ZINC PHOSPHODIESTERASE ELAC PROTEIN 1"/>
    <property type="match status" value="1"/>
</dbReference>
<keyword evidence="1" id="KW-0540">Nuclease</keyword>
<dbReference type="InterPro" id="IPR001279">
    <property type="entry name" value="Metallo-B-lactamas"/>
</dbReference>
<evidence type="ECO:0000259" key="3">
    <source>
        <dbReference type="Pfam" id="PF12706"/>
    </source>
</evidence>
<keyword evidence="1" id="KW-0255">Endonuclease</keyword>
<reference evidence="4 5" key="1">
    <citation type="submission" date="2022-11" db="EMBL/GenBank/DDBJ databases">
        <title>Draft genome sequence of Saccharopolyspora sp. WRP15-2 isolated from rhizosphere soils of wild rice in Thailand.</title>
        <authorList>
            <person name="Duangmal K."/>
            <person name="Kammanee S."/>
            <person name="Muangham S."/>
        </authorList>
    </citation>
    <scope>NUCLEOTIDE SEQUENCE [LARGE SCALE GENOMIC DNA]</scope>
    <source>
        <strain evidence="4 5">WRP15-2</strain>
    </source>
</reference>
<evidence type="ECO:0000313" key="4">
    <source>
        <dbReference type="EMBL" id="MDA3625242.1"/>
    </source>
</evidence>
<accession>A0ABT4UU38</accession>
<gene>
    <name evidence="4" type="ORF">OU415_07335</name>
</gene>
<dbReference type="EMBL" id="JAQGLA010000007">
    <property type="protein sequence ID" value="MDA3625242.1"/>
    <property type="molecule type" value="Genomic_DNA"/>
</dbReference>
<dbReference type="InterPro" id="IPR036866">
    <property type="entry name" value="RibonucZ/Hydroxyglut_hydro"/>
</dbReference>
<evidence type="ECO:0000256" key="2">
    <source>
        <dbReference type="ARBA" id="ARBA00022801"/>
    </source>
</evidence>
<feature type="domain" description="Metallo-beta-lactamase" evidence="3">
    <location>
        <begin position="33"/>
        <end position="246"/>
    </location>
</feature>
<evidence type="ECO:0000313" key="5">
    <source>
        <dbReference type="Proteomes" id="UP001210380"/>
    </source>
</evidence>
<dbReference type="RefSeq" id="WP_270947819.1">
    <property type="nucleotide sequence ID" value="NZ_JAQGLA010000007.1"/>
</dbReference>
<proteinExistence type="predicted"/>
<keyword evidence="5" id="KW-1185">Reference proteome</keyword>
<keyword evidence="2" id="KW-0378">Hydrolase</keyword>